<protein>
    <submittedName>
        <fullName evidence="3">Uncharacterized protein</fullName>
    </submittedName>
</protein>
<keyword evidence="2" id="KW-0812">Transmembrane</keyword>
<feature type="compositionally biased region" description="Low complexity" evidence="1">
    <location>
        <begin position="138"/>
        <end position="171"/>
    </location>
</feature>
<reference evidence="3 4" key="1">
    <citation type="submission" date="2016-06" db="EMBL/GenBank/DDBJ databases">
        <title>Evolution of pathogenesis and genome organization in the Tremellales.</title>
        <authorList>
            <person name="Cuomo C."/>
            <person name="Litvintseva A."/>
            <person name="Heitman J."/>
            <person name="Chen Y."/>
            <person name="Sun S."/>
            <person name="Springer D."/>
            <person name="Dromer F."/>
            <person name="Young S."/>
            <person name="Zeng Q."/>
            <person name="Chapman S."/>
            <person name="Gujja S."/>
            <person name="Saif S."/>
            <person name="Birren B."/>
        </authorList>
    </citation>
    <scope>NUCLEOTIDE SEQUENCE [LARGE SCALE GENOMIC DNA]</scope>
    <source>
        <strain evidence="3 4">ATCC 28783</strain>
    </source>
</reference>
<feature type="compositionally biased region" description="Acidic residues" evidence="1">
    <location>
        <begin position="119"/>
        <end position="137"/>
    </location>
</feature>
<keyword evidence="2" id="KW-1133">Transmembrane helix</keyword>
<comment type="caution">
    <text evidence="3">The sequence shown here is derived from an EMBL/GenBank/DDBJ whole genome shotgun (WGS) entry which is preliminary data.</text>
</comment>
<feature type="compositionally biased region" description="Basic and acidic residues" evidence="1">
    <location>
        <begin position="481"/>
        <end position="491"/>
    </location>
</feature>
<sequence length="746" mass="82795">MPPSPFLPPPPPRHMIRSISIGIHPSAIPTFIKVPQPVLTPRSFPVEIRPREDATSIDIKLNRFNNRDEIGIQPVDRMTSRDELENFEMTETLPDRSDLGNSESVVDQRSLTDLIPELLDGDDCEDYDEGEEEESNDSDNSNTSDSENGSNPSSTSSSGGDSSGNDGSLDNVNDILQRRRWKPTNTDSYTSLDTWATPTTDTNTWNPITSNTWNPTISPTSTPPPIIVSPSSNILAAGEYDNPRGQIQAVLQAQSYSLTPNSITAIPISVASVIVSTPSNRPTAAAIVLPLIVAGFILLLALCLCLRARKHSAKTKEWKEEQGRSSIENDLSEYKLGYDNMSGNGNTLGVQFLGGHGYESKMGKEDYDHDDKNEKFSFDNQVRKSSADSRNGMEKEETIVRCSSVDDSLDDEDDRFTSLPLSKCRSSRTCRSSVSSNTSQSCGSHSCHSSTSCHSCHSSRSSRTYRPSDHFSRGVHTNHNNPREEYIDNYHRVPSPISTRFTRPFAKKRPPTPHPPTQDHHSIHPYAETLSRCSTEISDRHCSCSDHHSSHHAHVHTSVPPLAHRKPDHPSFMRRGHSHPPLSPISPYISHLMLDSLASRSVSSSSGGYSVNEAILGQARRGDRVHATRLPSYPSQRSEISLAAGELERLKRLDRMERMERLDRLERMEMPISSRDVEEGRVVDERYVSKEEKGMSRSGERMSRNDGLSRVTGISRVSGVSGLTRMSGRSRGGTLYEALRKAIGER</sequence>
<gene>
    <name evidence="3" type="ORF">M231_03962</name>
</gene>
<dbReference type="AlphaFoldDB" id="A0A4Q1BLW3"/>
<proteinExistence type="predicted"/>
<feature type="compositionally biased region" description="Basic residues" evidence="1">
    <location>
        <begin position="563"/>
        <end position="578"/>
    </location>
</feature>
<feature type="transmembrane region" description="Helical" evidence="2">
    <location>
        <begin position="284"/>
        <end position="306"/>
    </location>
</feature>
<accession>A0A4Q1BLW3</accession>
<keyword evidence="2" id="KW-0472">Membrane</keyword>
<dbReference type="EMBL" id="SDIL01000042">
    <property type="protein sequence ID" value="RXK38786.1"/>
    <property type="molecule type" value="Genomic_DNA"/>
</dbReference>
<dbReference type="InParanoid" id="A0A4Q1BLW3"/>
<evidence type="ECO:0000313" key="4">
    <source>
        <dbReference type="Proteomes" id="UP000289152"/>
    </source>
</evidence>
<feature type="region of interest" description="Disordered" evidence="1">
    <location>
        <begin position="90"/>
        <end position="171"/>
    </location>
</feature>
<evidence type="ECO:0000256" key="1">
    <source>
        <dbReference type="SAM" id="MobiDB-lite"/>
    </source>
</evidence>
<feature type="compositionally biased region" description="Basic and acidic residues" evidence="1">
    <location>
        <begin position="363"/>
        <end position="399"/>
    </location>
</feature>
<feature type="compositionally biased region" description="Low complexity" evidence="1">
    <location>
        <begin position="422"/>
        <end position="462"/>
    </location>
</feature>
<evidence type="ECO:0000256" key="2">
    <source>
        <dbReference type="SAM" id="Phobius"/>
    </source>
</evidence>
<feature type="region of interest" description="Disordered" evidence="1">
    <location>
        <begin position="544"/>
        <end position="580"/>
    </location>
</feature>
<feature type="compositionally biased region" description="Polar residues" evidence="1">
    <location>
        <begin position="99"/>
        <end position="111"/>
    </location>
</feature>
<keyword evidence="4" id="KW-1185">Reference proteome</keyword>
<feature type="region of interest" description="Disordered" evidence="1">
    <location>
        <begin position="363"/>
        <end position="523"/>
    </location>
</feature>
<evidence type="ECO:0000313" key="3">
    <source>
        <dbReference type="EMBL" id="RXK38786.1"/>
    </source>
</evidence>
<name>A0A4Q1BLW3_TREME</name>
<dbReference type="Proteomes" id="UP000289152">
    <property type="component" value="Unassembled WGS sequence"/>
</dbReference>
<organism evidence="3 4">
    <name type="scientific">Tremella mesenterica</name>
    <name type="common">Jelly fungus</name>
    <dbReference type="NCBI Taxonomy" id="5217"/>
    <lineage>
        <taxon>Eukaryota</taxon>
        <taxon>Fungi</taxon>
        <taxon>Dikarya</taxon>
        <taxon>Basidiomycota</taxon>
        <taxon>Agaricomycotina</taxon>
        <taxon>Tremellomycetes</taxon>
        <taxon>Tremellales</taxon>
        <taxon>Tremellaceae</taxon>
        <taxon>Tremella</taxon>
    </lineage>
</organism>